<dbReference type="EMBL" id="JADIMV010000079">
    <property type="protein sequence ID" value="MBO8439950.1"/>
    <property type="molecule type" value="Genomic_DNA"/>
</dbReference>
<keyword evidence="1" id="KW-0732">Signal</keyword>
<evidence type="ECO:0000313" key="3">
    <source>
        <dbReference type="Proteomes" id="UP000712007"/>
    </source>
</evidence>
<evidence type="ECO:0000256" key="1">
    <source>
        <dbReference type="SAM" id="SignalP"/>
    </source>
</evidence>
<dbReference type="PROSITE" id="PS51257">
    <property type="entry name" value="PROKAR_LIPOPROTEIN"/>
    <property type="match status" value="1"/>
</dbReference>
<organism evidence="2 3">
    <name type="scientific">Candidatus Aphodosoma intestinipullorum</name>
    <dbReference type="NCBI Taxonomy" id="2840674"/>
    <lineage>
        <taxon>Bacteria</taxon>
        <taxon>Pseudomonadati</taxon>
        <taxon>Bacteroidota</taxon>
        <taxon>Bacteroidia</taxon>
        <taxon>Bacteroidales</taxon>
        <taxon>Candidatus Aphodosoma</taxon>
    </lineage>
</organism>
<reference evidence="2" key="1">
    <citation type="submission" date="2020-10" db="EMBL/GenBank/DDBJ databases">
        <authorList>
            <person name="Gilroy R."/>
        </authorList>
    </citation>
    <scope>NUCLEOTIDE SEQUENCE</scope>
    <source>
        <strain evidence="2">3924</strain>
    </source>
</reference>
<reference evidence="2" key="2">
    <citation type="journal article" date="2021" name="PeerJ">
        <title>Extensive microbial diversity within the chicken gut microbiome revealed by metagenomics and culture.</title>
        <authorList>
            <person name="Gilroy R."/>
            <person name="Ravi A."/>
            <person name="Getino M."/>
            <person name="Pursley I."/>
            <person name="Horton D.L."/>
            <person name="Alikhan N.F."/>
            <person name="Baker D."/>
            <person name="Gharbi K."/>
            <person name="Hall N."/>
            <person name="Watson M."/>
            <person name="Adriaenssens E.M."/>
            <person name="Foster-Nyarko E."/>
            <person name="Jarju S."/>
            <person name="Secka A."/>
            <person name="Antonio M."/>
            <person name="Oren A."/>
            <person name="Chaudhuri R.R."/>
            <person name="La Ragione R."/>
            <person name="Hildebrand F."/>
            <person name="Pallen M.J."/>
        </authorList>
    </citation>
    <scope>NUCLEOTIDE SEQUENCE</scope>
    <source>
        <strain evidence="2">3924</strain>
    </source>
</reference>
<feature type="chain" id="PRO_5037552449" evidence="1">
    <location>
        <begin position="28"/>
        <end position="191"/>
    </location>
</feature>
<evidence type="ECO:0000313" key="2">
    <source>
        <dbReference type="EMBL" id="MBO8439950.1"/>
    </source>
</evidence>
<proteinExistence type="predicted"/>
<comment type="caution">
    <text evidence="2">The sequence shown here is derived from an EMBL/GenBank/DDBJ whole genome shotgun (WGS) entry which is preliminary data.</text>
</comment>
<gene>
    <name evidence="2" type="ORF">IAC51_04790</name>
</gene>
<name>A0A940IER0_9BACT</name>
<dbReference type="AlphaFoldDB" id="A0A940IER0"/>
<dbReference type="Proteomes" id="UP000712007">
    <property type="component" value="Unassembled WGS sequence"/>
</dbReference>
<feature type="signal peptide" evidence="1">
    <location>
        <begin position="1"/>
        <end position="27"/>
    </location>
</feature>
<protein>
    <submittedName>
        <fullName evidence="2">Uncharacterized protein</fullName>
    </submittedName>
</protein>
<accession>A0A940IER0</accession>
<sequence>MKRTMYAVAACAAVIMFVMTGCEPEEAKILTPTDVIEAYLPYQNGDNVTYRSDSGDEVVMTVIRADVSNEAGEEWIEKTVMMASADSAMLLQVMAGADSTVMSMMAMSEHWLGQREESDMRAGEYYVDQIDFKMLTSIQGEHLIVSNEGYGVYYNNDSGESSRSDDGYCVIGRWRGFVEFTTYGEVWQLVE</sequence>